<keyword evidence="4" id="KW-1185">Reference proteome</keyword>
<dbReference type="Proteomes" id="UP000007799">
    <property type="component" value="Unassembled WGS sequence"/>
</dbReference>
<feature type="compositionally biased region" description="Polar residues" evidence="1">
    <location>
        <begin position="308"/>
        <end position="320"/>
    </location>
</feature>
<feature type="region of interest" description="Disordered" evidence="1">
    <location>
        <begin position="381"/>
        <end position="416"/>
    </location>
</feature>
<organism evidence="4">
    <name type="scientific">Salpingoeca rosetta (strain ATCC 50818 / BSB-021)</name>
    <dbReference type="NCBI Taxonomy" id="946362"/>
    <lineage>
        <taxon>Eukaryota</taxon>
        <taxon>Choanoflagellata</taxon>
        <taxon>Craspedida</taxon>
        <taxon>Salpingoecidae</taxon>
        <taxon>Salpingoeca</taxon>
    </lineage>
</organism>
<sequence length="482" mass="55192">MLTLTQMLLFTDISSANTVGLTATADDSANGRLTQRRCKRRASSWHCPASFCPAHGEHRCACHGAHRERQLAQLTPKLQHRRASISQETATINNRETPWMRREMELQVQQDRIEQDAAHLLHRQQQHWYWQQQQHHWQQQQHHWQQQWQQQQQQRHWQQAIVWAQQKVVRHLPERGLIWAPSSPSFFTNIFHQFSIQQGGLITASSHLRSRAQTKKKAMDKSTTRTSATGVPDEATARLRAITVEAIQTPSPPTPPRPVGGSEPADAVPAAQLHFRRLNAARQPQGEIRTTTMMEAIVEAMMGGNQTSSVPDVTATASNNSSITDSGIGSYSSISNDSGSTDIVNDSDAATDTSTQEEQQPRFHVLGDEEEQRISHALANQHQQQYDGHHFRHHRNRRRHRHRHHPRTRPSFASMHPVMAQALSGMREMWSPWHQHQQEEDTRDNVDGGYEADEEDEDVSDDSDDDEEEEEQQQQQGTKEQE</sequence>
<feature type="chain" id="PRO_5005676115" evidence="2">
    <location>
        <begin position="17"/>
        <end position="482"/>
    </location>
</feature>
<evidence type="ECO:0000313" key="4">
    <source>
        <dbReference type="Proteomes" id="UP000007799"/>
    </source>
</evidence>
<evidence type="ECO:0000256" key="2">
    <source>
        <dbReference type="SAM" id="SignalP"/>
    </source>
</evidence>
<feature type="region of interest" description="Disordered" evidence="1">
    <location>
        <begin position="433"/>
        <end position="482"/>
    </location>
</feature>
<feature type="compositionally biased region" description="Basic residues" evidence="1">
    <location>
        <begin position="390"/>
        <end position="408"/>
    </location>
</feature>
<reference evidence="3" key="1">
    <citation type="submission" date="2009-08" db="EMBL/GenBank/DDBJ databases">
        <title>Annotation of Salpingoeca rosetta.</title>
        <authorList>
            <consortium name="The Broad Institute Genome Sequencing Platform"/>
            <person name="Russ C."/>
            <person name="Cuomo C."/>
            <person name="Burger G."/>
            <person name="Gray M.W."/>
            <person name="Holland P.W.H."/>
            <person name="King N."/>
            <person name="Lang F.B.F."/>
            <person name="Roger A.J."/>
            <person name="Ruiz-Trillo I."/>
            <person name="Young S.K."/>
            <person name="Zeng Q."/>
            <person name="Gargeya S."/>
            <person name="Alvarado L."/>
            <person name="Berlin A."/>
            <person name="Chapman S.B."/>
            <person name="Chen Z."/>
            <person name="Freedman E."/>
            <person name="Gellesch M."/>
            <person name="Goldberg J."/>
            <person name="Griggs A."/>
            <person name="Gujja S."/>
            <person name="Heilman E."/>
            <person name="Heiman D."/>
            <person name="Howarth C."/>
            <person name="Mehta T."/>
            <person name="Neiman D."/>
            <person name="Pearson M."/>
            <person name="Roberts A."/>
            <person name="Saif S."/>
            <person name="Shea T."/>
            <person name="Shenoy N."/>
            <person name="Sisk P."/>
            <person name="Stolte C."/>
            <person name="Sykes S."/>
            <person name="White J."/>
            <person name="Yandava C."/>
            <person name="Haas B."/>
            <person name="Nusbaum C."/>
            <person name="Birren B."/>
        </authorList>
    </citation>
    <scope>NUCLEOTIDE SEQUENCE [LARGE SCALE GENOMIC DNA]</scope>
    <source>
        <strain evidence="3">ATCC 50818</strain>
    </source>
</reference>
<evidence type="ECO:0000256" key="1">
    <source>
        <dbReference type="SAM" id="MobiDB-lite"/>
    </source>
</evidence>
<name>F2UN42_SALR5</name>
<dbReference type="KEGG" id="sre:PTSG_09233"/>
<feature type="compositionally biased region" description="Acidic residues" evidence="1">
    <location>
        <begin position="450"/>
        <end position="472"/>
    </location>
</feature>
<feature type="compositionally biased region" description="Basic and acidic residues" evidence="1">
    <location>
        <begin position="436"/>
        <end position="446"/>
    </location>
</feature>
<feature type="compositionally biased region" description="Low complexity" evidence="1">
    <location>
        <begin position="321"/>
        <end position="343"/>
    </location>
</feature>
<feature type="signal peptide" evidence="2">
    <location>
        <begin position="1"/>
        <end position="16"/>
    </location>
</feature>
<feature type="region of interest" description="Disordered" evidence="1">
    <location>
        <begin position="308"/>
        <end position="362"/>
    </location>
</feature>
<dbReference type="AlphaFoldDB" id="F2UN42"/>
<dbReference type="GeneID" id="16070036"/>
<keyword evidence="2" id="KW-0732">Signal</keyword>
<evidence type="ECO:0000313" key="3">
    <source>
        <dbReference type="EMBL" id="EGD78541.1"/>
    </source>
</evidence>
<dbReference type="InParanoid" id="F2UN42"/>
<gene>
    <name evidence="3" type="ORF">PTSG_09233</name>
</gene>
<dbReference type="RefSeq" id="XP_004989490.1">
    <property type="nucleotide sequence ID" value="XM_004989433.1"/>
</dbReference>
<feature type="compositionally biased region" description="Polar residues" evidence="1">
    <location>
        <begin position="348"/>
        <end position="358"/>
    </location>
</feature>
<accession>F2UN42</accession>
<proteinExistence type="predicted"/>
<protein>
    <submittedName>
        <fullName evidence="3">Uncharacterized protein</fullName>
    </submittedName>
</protein>
<dbReference type="EMBL" id="GL832983">
    <property type="protein sequence ID" value="EGD78541.1"/>
    <property type="molecule type" value="Genomic_DNA"/>
</dbReference>